<keyword evidence="1" id="KW-0472">Membrane</keyword>
<name>A0A426QM36_9GAMM</name>
<keyword evidence="3" id="KW-1185">Reference proteome</keyword>
<dbReference type="AlphaFoldDB" id="A0A426QM36"/>
<protein>
    <submittedName>
        <fullName evidence="2">Uncharacterized protein</fullName>
    </submittedName>
</protein>
<organism evidence="2 3">
    <name type="scientific">Thiohalobacter thiocyanaticus</name>
    <dbReference type="NCBI Taxonomy" id="585455"/>
    <lineage>
        <taxon>Bacteria</taxon>
        <taxon>Pseudomonadati</taxon>
        <taxon>Pseudomonadota</taxon>
        <taxon>Gammaproteobacteria</taxon>
        <taxon>Thiohalobacterales</taxon>
        <taxon>Thiohalobacteraceae</taxon>
        <taxon>Thiohalobacter</taxon>
    </lineage>
</organism>
<keyword evidence="1" id="KW-1133">Transmembrane helix</keyword>
<evidence type="ECO:0000313" key="2">
    <source>
        <dbReference type="EMBL" id="RRQ22830.1"/>
    </source>
</evidence>
<sequence>MSGYALRTDPTSRPISVIPAQAGIQQPRGIWIPACAGMTIAVMTTAIYSIYYRIQPLKPCNSSSR</sequence>
<proteinExistence type="predicted"/>
<comment type="caution">
    <text evidence="2">The sequence shown here is derived from an EMBL/GenBank/DDBJ whole genome shotgun (WGS) entry which is preliminary data.</text>
</comment>
<reference evidence="2 3" key="1">
    <citation type="journal article" date="2010" name="Int. J. Syst. Evol. Microbiol.">
        <title>Thiohalobacter thiocyanaticus gen. nov., sp. nov., a moderately halophilic, sulfur-oxidizing gammaproteobacterium from hypersaline lakes, that utilizes thiocyanate.</title>
        <authorList>
            <person name="Sorokin D.Y."/>
            <person name="Kovaleva O.L."/>
            <person name="Tourova T.P."/>
            <person name="Muyzer G."/>
        </authorList>
    </citation>
    <scope>NUCLEOTIDE SEQUENCE [LARGE SCALE GENOMIC DNA]</scope>
    <source>
        <strain evidence="2 3">Hrh1</strain>
    </source>
</reference>
<dbReference type="Proteomes" id="UP000287798">
    <property type="component" value="Unassembled WGS sequence"/>
</dbReference>
<dbReference type="EMBL" id="QZMU01000001">
    <property type="protein sequence ID" value="RRQ22830.1"/>
    <property type="molecule type" value="Genomic_DNA"/>
</dbReference>
<keyword evidence="1" id="KW-0812">Transmembrane</keyword>
<evidence type="ECO:0000256" key="1">
    <source>
        <dbReference type="SAM" id="Phobius"/>
    </source>
</evidence>
<feature type="transmembrane region" description="Helical" evidence="1">
    <location>
        <begin position="30"/>
        <end position="51"/>
    </location>
</feature>
<gene>
    <name evidence="2" type="ORF">D6C00_13430</name>
</gene>
<accession>A0A426QM36</accession>
<evidence type="ECO:0000313" key="3">
    <source>
        <dbReference type="Proteomes" id="UP000287798"/>
    </source>
</evidence>